<evidence type="ECO:0000313" key="2">
    <source>
        <dbReference type="Proteomes" id="UP001172386"/>
    </source>
</evidence>
<organism evidence="1 2">
    <name type="scientific">Neophaeococcomyces mojaviensis</name>
    <dbReference type="NCBI Taxonomy" id="3383035"/>
    <lineage>
        <taxon>Eukaryota</taxon>
        <taxon>Fungi</taxon>
        <taxon>Dikarya</taxon>
        <taxon>Ascomycota</taxon>
        <taxon>Pezizomycotina</taxon>
        <taxon>Eurotiomycetes</taxon>
        <taxon>Chaetothyriomycetidae</taxon>
        <taxon>Chaetothyriales</taxon>
        <taxon>Chaetothyriales incertae sedis</taxon>
        <taxon>Neophaeococcomyces</taxon>
    </lineage>
</organism>
<reference evidence="1" key="1">
    <citation type="submission" date="2022-10" db="EMBL/GenBank/DDBJ databases">
        <title>Culturing micro-colonial fungi from biological soil crusts in the Mojave desert and describing Neophaeococcomyces mojavensis, and introducing the new genera and species Taxawa tesnikishii.</title>
        <authorList>
            <person name="Kurbessoian T."/>
            <person name="Stajich J.E."/>
        </authorList>
    </citation>
    <scope>NUCLEOTIDE SEQUENCE</scope>
    <source>
        <strain evidence="1">JES_112</strain>
    </source>
</reference>
<proteinExistence type="predicted"/>
<gene>
    <name evidence="1" type="primary">ATP20</name>
    <name evidence="1" type="ORF">H2198_000060</name>
</gene>
<name>A0ACC3ALA0_9EURO</name>
<evidence type="ECO:0000313" key="1">
    <source>
        <dbReference type="EMBL" id="KAJ9664714.1"/>
    </source>
</evidence>
<comment type="caution">
    <text evidence="1">The sequence shown here is derived from an EMBL/GenBank/DDBJ whole genome shotgun (WGS) entry which is preliminary data.</text>
</comment>
<dbReference type="EMBL" id="JAPDRQ010000001">
    <property type="protein sequence ID" value="KAJ9664714.1"/>
    <property type="molecule type" value="Genomic_DNA"/>
</dbReference>
<keyword evidence="2" id="KW-1185">Reference proteome</keyword>
<accession>A0ACC3ALA0</accession>
<sequence>MSAAMSSSRAIVRQSRTLLRRQQFRQASSTTEKASEVASSAKDSAQQQASKASEGLSRVTSSAGSAISGAATSASSALGRIGGRTGRAIKFVESLIPPTIYYARVGLELGRLVAQHQKMSPPSMATFQSYFQPLTNMMRNPRSISNAVPAGSGAQMLSSARNTNSQQVTNYAIIFAQVLGFFTVGEMIGRLKVVGYHGEPHHEH</sequence>
<protein>
    <submittedName>
        <fullName evidence="1">ATP synthase subunit G atp20</fullName>
    </submittedName>
</protein>
<dbReference type="Proteomes" id="UP001172386">
    <property type="component" value="Unassembled WGS sequence"/>
</dbReference>